<sequence>MSLPLRFHLDDLSGEPTRALIAGHLAGMHANSPPGSVHAFDIDKLRQPNVTFWSAWFGEEIAGCGALKRLDAQRSELKSMRVADAFRGRGVGRAMLEHLIAEARQRGAQSLWLETGSSAAFIPALRLYESAGFVRCGPFDGYTDDPFSVFMTRAI</sequence>
<dbReference type="Pfam" id="PF00583">
    <property type="entry name" value="Acetyltransf_1"/>
    <property type="match status" value="1"/>
</dbReference>
<dbReference type="CDD" id="cd04301">
    <property type="entry name" value="NAT_SF"/>
    <property type="match status" value="1"/>
</dbReference>
<dbReference type="Gene3D" id="3.40.630.30">
    <property type="match status" value="1"/>
</dbReference>
<dbReference type="SUPFAM" id="SSF55729">
    <property type="entry name" value="Acyl-CoA N-acyltransferases (Nat)"/>
    <property type="match status" value="1"/>
</dbReference>
<accession>A0ABT4ADW2</accession>
<dbReference type="Proteomes" id="UP001207654">
    <property type="component" value="Unassembled WGS sequence"/>
</dbReference>
<evidence type="ECO:0000259" key="3">
    <source>
        <dbReference type="PROSITE" id="PS51186"/>
    </source>
</evidence>
<evidence type="ECO:0000313" key="4">
    <source>
        <dbReference type="EMBL" id="MCY1079117.1"/>
    </source>
</evidence>
<evidence type="ECO:0000256" key="1">
    <source>
        <dbReference type="ARBA" id="ARBA00022679"/>
    </source>
</evidence>
<dbReference type="PROSITE" id="PS51186">
    <property type="entry name" value="GNAT"/>
    <property type="match status" value="1"/>
</dbReference>
<gene>
    <name evidence="4" type="ORF">OV287_32110</name>
</gene>
<comment type="caution">
    <text evidence="4">The sequence shown here is derived from an EMBL/GenBank/DDBJ whole genome shotgun (WGS) entry which is preliminary data.</text>
</comment>
<keyword evidence="5" id="KW-1185">Reference proteome</keyword>
<reference evidence="4 5" key="1">
    <citation type="submission" date="2022-11" db="EMBL/GenBank/DDBJ databases">
        <title>Minimal conservation of predation-associated metabolite biosynthetic gene clusters underscores biosynthetic potential of Myxococcota including descriptions for ten novel species: Archangium lansinium sp. nov., Myxococcus landrumus sp. nov., Nannocystis bai.</title>
        <authorList>
            <person name="Ahearne A."/>
            <person name="Stevens C."/>
            <person name="Phillips K."/>
        </authorList>
    </citation>
    <scope>NUCLEOTIDE SEQUENCE [LARGE SCALE GENOMIC DNA]</scope>
    <source>
        <strain evidence="4 5">MIWBW</strain>
    </source>
</reference>
<keyword evidence="1" id="KW-0808">Transferase</keyword>
<dbReference type="PANTHER" id="PTHR43877:SF5">
    <property type="entry name" value="BLL8307 PROTEIN"/>
    <property type="match status" value="1"/>
</dbReference>
<proteinExistence type="predicted"/>
<protein>
    <submittedName>
        <fullName evidence="4">GNAT family N-acetyltransferase</fullName>
    </submittedName>
</protein>
<dbReference type="RefSeq" id="WP_267537854.1">
    <property type="nucleotide sequence ID" value="NZ_JAPNKA010000001.1"/>
</dbReference>
<keyword evidence="2" id="KW-0012">Acyltransferase</keyword>
<feature type="domain" description="N-acetyltransferase" evidence="3">
    <location>
        <begin position="15"/>
        <end position="155"/>
    </location>
</feature>
<name>A0ABT4ADW2_9BACT</name>
<dbReference type="EMBL" id="JAPNKA010000001">
    <property type="protein sequence ID" value="MCY1079117.1"/>
    <property type="molecule type" value="Genomic_DNA"/>
</dbReference>
<evidence type="ECO:0000256" key="2">
    <source>
        <dbReference type="ARBA" id="ARBA00023315"/>
    </source>
</evidence>
<dbReference type="InterPro" id="IPR050832">
    <property type="entry name" value="Bact_Acetyltransf"/>
</dbReference>
<organism evidence="4 5">
    <name type="scientific">Archangium lansingense</name>
    <dbReference type="NCBI Taxonomy" id="2995310"/>
    <lineage>
        <taxon>Bacteria</taxon>
        <taxon>Pseudomonadati</taxon>
        <taxon>Myxococcota</taxon>
        <taxon>Myxococcia</taxon>
        <taxon>Myxococcales</taxon>
        <taxon>Cystobacterineae</taxon>
        <taxon>Archangiaceae</taxon>
        <taxon>Archangium</taxon>
    </lineage>
</organism>
<dbReference type="InterPro" id="IPR016181">
    <property type="entry name" value="Acyl_CoA_acyltransferase"/>
</dbReference>
<evidence type="ECO:0000313" key="5">
    <source>
        <dbReference type="Proteomes" id="UP001207654"/>
    </source>
</evidence>
<dbReference type="PANTHER" id="PTHR43877">
    <property type="entry name" value="AMINOALKYLPHOSPHONATE N-ACETYLTRANSFERASE-RELATED-RELATED"/>
    <property type="match status" value="1"/>
</dbReference>
<dbReference type="InterPro" id="IPR000182">
    <property type="entry name" value="GNAT_dom"/>
</dbReference>